<dbReference type="EMBL" id="CAADRA010007364">
    <property type="protein sequence ID" value="VFU00715.1"/>
    <property type="molecule type" value="Genomic_DNA"/>
</dbReference>
<dbReference type="OrthoDB" id="10249433at2759"/>
<reference evidence="2" key="2">
    <citation type="submission" date="2019-06" db="EMBL/GenBank/DDBJ databases">
        <title>Genomics analysis of Aphanomyces spp. identifies a new class of oomycete effector associated with host adaptation.</title>
        <authorList>
            <person name="Gaulin E."/>
        </authorList>
    </citation>
    <scope>NUCLEOTIDE SEQUENCE</scope>
    <source>
        <strain evidence="2">CBS 578.67</strain>
    </source>
</reference>
<dbReference type="GO" id="GO:0052689">
    <property type="term" value="F:carboxylic ester hydrolase activity"/>
    <property type="evidence" value="ECO:0007669"/>
    <property type="project" value="TreeGrafter"/>
</dbReference>
<sequence length="338" mass="36673">MSSTSVDVTFPSHDGSLMLAGTVTTPTTTTAGSDSLRPAVVIIVGTGRIDRNGRTASGIETCVYSKLASLFTDELGWVCLRYDKRGTGASTNSDNDLYLKAGMSDLVRDAAAAAQFLLTRPHVDPTKLILAGHSEGSILLPSVSLHLGTVHGLFFIAGFGESIETAVRWQSREAAAAIAASTSWSMKLMQCFMTEAALLKEIDDRKAKVAATEGDMISEWCGLVKTQAKWWREHFAYDVPRLHADSSRLTSHALIVTGAKDVQCRAQFCTIEHAKTVLTHAASVTCAVPTKMTHLLRPMEGTPEILTCTNEYKRTAHEPLDLEFVQAIREWARAIGCE</sequence>
<dbReference type="Gene3D" id="3.40.50.1820">
    <property type="entry name" value="alpha/beta hydrolase"/>
    <property type="match status" value="1"/>
</dbReference>
<evidence type="ECO:0000313" key="3">
    <source>
        <dbReference type="EMBL" id="VFU00715.1"/>
    </source>
</evidence>
<evidence type="ECO:0000313" key="4">
    <source>
        <dbReference type="Proteomes" id="UP000332933"/>
    </source>
</evidence>
<feature type="domain" description="Serine aminopeptidase S33" evidence="1">
    <location>
        <begin position="63"/>
        <end position="265"/>
    </location>
</feature>
<reference evidence="3 4" key="1">
    <citation type="submission" date="2019-03" db="EMBL/GenBank/DDBJ databases">
        <authorList>
            <person name="Gaulin E."/>
            <person name="Dumas B."/>
        </authorList>
    </citation>
    <scope>NUCLEOTIDE SEQUENCE [LARGE SCALE GENOMIC DNA]</scope>
    <source>
        <strain evidence="3">CBS 568.67</strain>
    </source>
</reference>
<dbReference type="PANTHER" id="PTHR43265">
    <property type="entry name" value="ESTERASE ESTD"/>
    <property type="match status" value="1"/>
</dbReference>
<dbReference type="InterPro" id="IPR053145">
    <property type="entry name" value="AB_hydrolase_Est10"/>
</dbReference>
<dbReference type="InterPro" id="IPR029058">
    <property type="entry name" value="AB_hydrolase_fold"/>
</dbReference>
<dbReference type="Pfam" id="PF12146">
    <property type="entry name" value="Hydrolase_4"/>
    <property type="match status" value="1"/>
</dbReference>
<accession>A0A485LPF5</accession>
<dbReference type="Proteomes" id="UP000332933">
    <property type="component" value="Unassembled WGS sequence"/>
</dbReference>
<protein>
    <submittedName>
        <fullName evidence="3">Aste57867_24072 protein</fullName>
    </submittedName>
</protein>
<gene>
    <name evidence="3" type="primary">Aste57867_24072</name>
    <name evidence="2" type="ORF">As57867_023999</name>
    <name evidence="3" type="ORF">ASTE57867_24072</name>
</gene>
<dbReference type="EMBL" id="VJMH01007338">
    <property type="protein sequence ID" value="KAF0683991.1"/>
    <property type="molecule type" value="Genomic_DNA"/>
</dbReference>
<evidence type="ECO:0000313" key="2">
    <source>
        <dbReference type="EMBL" id="KAF0683991.1"/>
    </source>
</evidence>
<dbReference type="SUPFAM" id="SSF53474">
    <property type="entry name" value="alpha/beta-Hydrolases"/>
    <property type="match status" value="1"/>
</dbReference>
<keyword evidence="4" id="KW-1185">Reference proteome</keyword>
<name>A0A485LPF5_9STRA</name>
<proteinExistence type="predicted"/>
<evidence type="ECO:0000259" key="1">
    <source>
        <dbReference type="Pfam" id="PF12146"/>
    </source>
</evidence>
<dbReference type="AlphaFoldDB" id="A0A485LPF5"/>
<dbReference type="PANTHER" id="PTHR43265:SF1">
    <property type="entry name" value="ESTERASE ESTD"/>
    <property type="match status" value="1"/>
</dbReference>
<organism evidence="3 4">
    <name type="scientific">Aphanomyces stellatus</name>
    <dbReference type="NCBI Taxonomy" id="120398"/>
    <lineage>
        <taxon>Eukaryota</taxon>
        <taxon>Sar</taxon>
        <taxon>Stramenopiles</taxon>
        <taxon>Oomycota</taxon>
        <taxon>Saprolegniomycetes</taxon>
        <taxon>Saprolegniales</taxon>
        <taxon>Verrucalvaceae</taxon>
        <taxon>Aphanomyces</taxon>
    </lineage>
</organism>
<dbReference type="InterPro" id="IPR022742">
    <property type="entry name" value="Hydrolase_4"/>
</dbReference>